<evidence type="ECO:0000313" key="4">
    <source>
        <dbReference type="Proteomes" id="UP001382727"/>
    </source>
</evidence>
<protein>
    <submittedName>
        <fullName evidence="3">Tripartite tricarboxylate transporter substrate binding protein</fullName>
    </submittedName>
</protein>
<gene>
    <name evidence="3" type="ORF">V1351_13905</name>
</gene>
<keyword evidence="2" id="KW-0732">Signal</keyword>
<organism evidence="3 4">
    <name type="scientific">Janibacter alittae</name>
    <dbReference type="NCBI Taxonomy" id="3115209"/>
    <lineage>
        <taxon>Bacteria</taxon>
        <taxon>Bacillati</taxon>
        <taxon>Actinomycetota</taxon>
        <taxon>Actinomycetes</taxon>
        <taxon>Micrococcales</taxon>
        <taxon>Intrasporangiaceae</taxon>
        <taxon>Janibacter</taxon>
    </lineage>
</organism>
<dbReference type="Gene3D" id="3.40.190.150">
    <property type="entry name" value="Bordetella uptake gene, domain 1"/>
    <property type="match status" value="1"/>
</dbReference>
<dbReference type="RefSeq" id="WP_338748788.1">
    <property type="nucleotide sequence ID" value="NZ_CP144913.1"/>
</dbReference>
<dbReference type="PANTHER" id="PTHR42928">
    <property type="entry name" value="TRICARBOXYLATE-BINDING PROTEIN"/>
    <property type="match status" value="1"/>
</dbReference>
<dbReference type="CDD" id="cd07012">
    <property type="entry name" value="PBP2_Bug_TTT"/>
    <property type="match status" value="1"/>
</dbReference>
<comment type="similarity">
    <text evidence="1">Belongs to the UPF0065 (bug) family.</text>
</comment>
<name>A0ABZ2MG27_9MICO</name>
<dbReference type="SUPFAM" id="SSF53850">
    <property type="entry name" value="Periplasmic binding protein-like II"/>
    <property type="match status" value="1"/>
</dbReference>
<dbReference type="Gene3D" id="3.40.190.10">
    <property type="entry name" value="Periplasmic binding protein-like II"/>
    <property type="match status" value="1"/>
</dbReference>
<evidence type="ECO:0000256" key="2">
    <source>
        <dbReference type="SAM" id="SignalP"/>
    </source>
</evidence>
<dbReference type="EMBL" id="CP144913">
    <property type="protein sequence ID" value="WXB76019.1"/>
    <property type="molecule type" value="Genomic_DNA"/>
</dbReference>
<dbReference type="Pfam" id="PF03401">
    <property type="entry name" value="TctC"/>
    <property type="match status" value="1"/>
</dbReference>
<dbReference type="Proteomes" id="UP001382727">
    <property type="component" value="Chromosome"/>
</dbReference>
<dbReference type="PIRSF" id="PIRSF017082">
    <property type="entry name" value="YflP"/>
    <property type="match status" value="1"/>
</dbReference>
<evidence type="ECO:0000313" key="3">
    <source>
        <dbReference type="EMBL" id="WXB76019.1"/>
    </source>
</evidence>
<accession>A0ABZ2MG27</accession>
<reference evidence="3 4" key="1">
    <citation type="submission" date="2024-02" db="EMBL/GenBank/DDBJ databases">
        <title>Janibacter sp. nov., isolated from gut of marine sandworm.</title>
        <authorList>
            <person name="Kim B."/>
            <person name="Jun M.O."/>
            <person name="Shin N.-R."/>
        </authorList>
    </citation>
    <scope>NUCLEOTIDE SEQUENCE [LARGE SCALE GENOMIC DNA]</scope>
    <source>
        <strain evidence="3 4">A1S7</strain>
    </source>
</reference>
<proteinExistence type="inferred from homology"/>
<keyword evidence="4" id="KW-1185">Reference proteome</keyword>
<feature type="chain" id="PRO_5047236117" evidence="2">
    <location>
        <begin position="26"/>
        <end position="329"/>
    </location>
</feature>
<dbReference type="PANTHER" id="PTHR42928:SF5">
    <property type="entry name" value="BLR1237 PROTEIN"/>
    <property type="match status" value="1"/>
</dbReference>
<evidence type="ECO:0000256" key="1">
    <source>
        <dbReference type="ARBA" id="ARBA00006987"/>
    </source>
</evidence>
<dbReference type="PROSITE" id="PS51257">
    <property type="entry name" value="PROKAR_LIPOPROTEIN"/>
    <property type="match status" value="1"/>
</dbReference>
<dbReference type="InterPro" id="IPR042100">
    <property type="entry name" value="Bug_dom1"/>
</dbReference>
<dbReference type="InterPro" id="IPR005064">
    <property type="entry name" value="BUG"/>
</dbReference>
<sequence>MKKLGIGTLAGVLALSMAACGSSGSAGGSGGEGYPDDDINMTVTYAAGGPTDISGRAIAAAFEKQLDTSVVVQNVEGASGSVGSAEVARAKPDGYNIGMTTTSAVSRVPLIEDVGFTLEDVAPIGVVTQGAGVLLVGVDSPYESIDDLVKAAKDKPGEIKIGAAGAQTPQAVEIERWQSEYDVPVQLVPFQGDAPAVTALLGGNVDAVVPAYTESVQAHHEAGKIRPLAVMGSERVPFLPDTPTFAESGFEDLIYGVSTFILIAPAGTPDDVIATLEDALEKAVQDEATYEALSGEIMVPEEFIGSEELTKKMNEEIAVLEPVLKDLFG</sequence>
<feature type="signal peptide" evidence="2">
    <location>
        <begin position="1"/>
        <end position="25"/>
    </location>
</feature>